<protein>
    <recommendedName>
        <fullName evidence="8">AP2/ERF domain-containing protein</fullName>
    </recommendedName>
</protein>
<dbReference type="GO" id="GO:0003677">
    <property type="term" value="F:DNA binding"/>
    <property type="evidence" value="ECO:0007669"/>
    <property type="project" value="UniProtKB-KW"/>
</dbReference>
<sequence>MLQNVPFWLKPENLEPAETLPYLYQFPHFHCDTGPCFSCPLVSASPKLVDPPSQTPVQGYIPSDMPVVDRYEPESPPPLEGIAAVVGEQVLFGRQNLKKETSFTWKNVNDDSGAVTVSQRIGEKRNAGGSGGVPVQKSYRGVRKRPWGRWSAEIRDRIGRCRHWLGTFDTAEEAAGAYDAAARMLRGSKARTNFEIPSVIPSVSPLAASPTSSRSSSEAKKRERKKARKSGKCAVVTSVAQLFSNPNNAVMSGASKGGTGVANLELDLKLGGSFIGRNRASMHNEEMSSTVRLNPDDYLTKVKKFLLPPFPMELCFSIFDPIPPQDSITDHSAANQATKFVSTRPHALPKVSAVRSKRHQFSTRPHAPTHWIFINFWVDPRPAARPVSDFTALSASDPTLPDTRFTVSGSFRLVLFILTGSLDFDLVFSGLRPVPTIFYRSELIPTIRLLKFRSYLFFSLSFSSFIISYSSLCLVTAMDPTQLISIILDGSNYSLWDQAMRSFIKGKKLWRYLTGDITIPVKTAGEPQLQFNERLDDWDSKNHQIIDWFRNTSVLSVYQQFGRYNTTKEIWDLLAQRYTTADLAHQYQLHDSLHRMKQEPGQSINSFLSQMQGIWDQLELSESSWTCSEDSAHFIAYRDHFRLIQFLMSLTDAYEYV</sequence>
<evidence type="ECO:0000259" key="8">
    <source>
        <dbReference type="PROSITE" id="PS51032"/>
    </source>
</evidence>
<evidence type="ECO:0000256" key="4">
    <source>
        <dbReference type="ARBA" id="ARBA00023125"/>
    </source>
</evidence>
<organism evidence="9 10">
    <name type="scientific">Escallonia rubra</name>
    <dbReference type="NCBI Taxonomy" id="112253"/>
    <lineage>
        <taxon>Eukaryota</taxon>
        <taxon>Viridiplantae</taxon>
        <taxon>Streptophyta</taxon>
        <taxon>Embryophyta</taxon>
        <taxon>Tracheophyta</taxon>
        <taxon>Spermatophyta</taxon>
        <taxon>Magnoliopsida</taxon>
        <taxon>eudicotyledons</taxon>
        <taxon>Gunneridae</taxon>
        <taxon>Pentapetalae</taxon>
        <taxon>asterids</taxon>
        <taxon>campanulids</taxon>
        <taxon>Escalloniales</taxon>
        <taxon>Escalloniaceae</taxon>
        <taxon>Escallonia</taxon>
    </lineage>
</organism>
<dbReference type="PANTHER" id="PTHR31194:SF140">
    <property type="entry name" value="ETHYLENE-RESPONSIVE TRANSCRIPTION FACTOR CRF2"/>
    <property type="match status" value="1"/>
</dbReference>
<evidence type="ECO:0000256" key="7">
    <source>
        <dbReference type="SAM" id="MobiDB-lite"/>
    </source>
</evidence>
<comment type="subcellular location">
    <subcellularLocation>
        <location evidence="1">Nucleus</location>
    </subcellularLocation>
</comment>
<dbReference type="Proteomes" id="UP001187471">
    <property type="component" value="Unassembled WGS sequence"/>
</dbReference>
<proteinExistence type="predicted"/>
<evidence type="ECO:0000256" key="5">
    <source>
        <dbReference type="ARBA" id="ARBA00023163"/>
    </source>
</evidence>
<keyword evidence="10" id="KW-1185">Reference proteome</keyword>
<evidence type="ECO:0000256" key="3">
    <source>
        <dbReference type="ARBA" id="ARBA00023015"/>
    </source>
</evidence>
<feature type="region of interest" description="Disordered" evidence="7">
    <location>
        <begin position="202"/>
        <end position="231"/>
    </location>
</feature>
<dbReference type="GO" id="GO:0003700">
    <property type="term" value="F:DNA-binding transcription factor activity"/>
    <property type="evidence" value="ECO:0007669"/>
    <property type="project" value="InterPro"/>
</dbReference>
<dbReference type="InterPro" id="IPR001471">
    <property type="entry name" value="AP2/ERF_dom"/>
</dbReference>
<feature type="domain" description="AP2/ERF" evidence="8">
    <location>
        <begin position="138"/>
        <end position="195"/>
    </location>
</feature>
<evidence type="ECO:0000313" key="9">
    <source>
        <dbReference type="EMBL" id="KAK2982840.1"/>
    </source>
</evidence>
<evidence type="ECO:0000313" key="10">
    <source>
        <dbReference type="Proteomes" id="UP001187471"/>
    </source>
</evidence>
<keyword evidence="2" id="KW-0611">Plant defense</keyword>
<evidence type="ECO:0000256" key="1">
    <source>
        <dbReference type="ARBA" id="ARBA00004123"/>
    </source>
</evidence>
<keyword evidence="5" id="KW-0804">Transcription</keyword>
<dbReference type="InterPro" id="IPR036955">
    <property type="entry name" value="AP2/ERF_dom_sf"/>
</dbReference>
<dbReference type="GO" id="GO:0006952">
    <property type="term" value="P:defense response"/>
    <property type="evidence" value="ECO:0007669"/>
    <property type="project" value="UniProtKB-KW"/>
</dbReference>
<evidence type="ECO:0000256" key="2">
    <source>
        <dbReference type="ARBA" id="ARBA00022821"/>
    </source>
</evidence>
<accession>A0AA88S4U6</accession>
<comment type="caution">
    <text evidence="9">The sequence shown here is derived from an EMBL/GenBank/DDBJ whole genome shotgun (WGS) entry which is preliminary data.</text>
</comment>
<name>A0AA88S4U6_9ASTE</name>
<dbReference type="FunFam" id="3.30.730.10:FF:000001">
    <property type="entry name" value="Ethylene-responsive transcription factor 2"/>
    <property type="match status" value="1"/>
</dbReference>
<dbReference type="Pfam" id="PF00847">
    <property type="entry name" value="AP2"/>
    <property type="match status" value="1"/>
</dbReference>
<dbReference type="InterPro" id="IPR016177">
    <property type="entry name" value="DNA-bd_dom_sf"/>
</dbReference>
<keyword evidence="3" id="KW-0805">Transcription regulation</keyword>
<dbReference type="PANTHER" id="PTHR31194">
    <property type="entry name" value="SHN SHINE , DNA BINDING / TRANSCRIPTION FACTOR"/>
    <property type="match status" value="1"/>
</dbReference>
<dbReference type="PRINTS" id="PR00367">
    <property type="entry name" value="ETHRSPELEMNT"/>
</dbReference>
<keyword evidence="6" id="KW-0539">Nucleus</keyword>
<gene>
    <name evidence="9" type="ORF">RJ640_021330</name>
</gene>
<dbReference type="Pfam" id="PF14223">
    <property type="entry name" value="Retrotran_gag_2"/>
    <property type="match status" value="1"/>
</dbReference>
<dbReference type="InterPro" id="IPR050913">
    <property type="entry name" value="AP2/ERF_ERF"/>
</dbReference>
<dbReference type="SMART" id="SM00380">
    <property type="entry name" value="AP2"/>
    <property type="match status" value="1"/>
</dbReference>
<dbReference type="Gene3D" id="3.30.730.10">
    <property type="entry name" value="AP2/ERF domain"/>
    <property type="match status" value="1"/>
</dbReference>
<feature type="compositionally biased region" description="Basic residues" evidence="7">
    <location>
        <begin position="222"/>
        <end position="231"/>
    </location>
</feature>
<evidence type="ECO:0000256" key="6">
    <source>
        <dbReference type="ARBA" id="ARBA00023242"/>
    </source>
</evidence>
<dbReference type="EMBL" id="JAVXUO010001387">
    <property type="protein sequence ID" value="KAK2982840.1"/>
    <property type="molecule type" value="Genomic_DNA"/>
</dbReference>
<dbReference type="GO" id="GO:0005634">
    <property type="term" value="C:nucleus"/>
    <property type="evidence" value="ECO:0007669"/>
    <property type="project" value="UniProtKB-SubCell"/>
</dbReference>
<dbReference type="AlphaFoldDB" id="A0AA88S4U6"/>
<reference evidence="9" key="1">
    <citation type="submission" date="2022-12" db="EMBL/GenBank/DDBJ databases">
        <title>Draft genome assemblies for two species of Escallonia (Escalloniales).</title>
        <authorList>
            <person name="Chanderbali A."/>
            <person name="Dervinis C."/>
            <person name="Anghel I."/>
            <person name="Soltis D."/>
            <person name="Soltis P."/>
            <person name="Zapata F."/>
        </authorList>
    </citation>
    <scope>NUCLEOTIDE SEQUENCE</scope>
    <source>
        <strain evidence="9">UCBG92.1500</strain>
        <tissue evidence="9">Leaf</tissue>
    </source>
</reference>
<dbReference type="CDD" id="cd00018">
    <property type="entry name" value="AP2"/>
    <property type="match status" value="1"/>
</dbReference>
<keyword evidence="4" id="KW-0238">DNA-binding</keyword>
<dbReference type="SUPFAM" id="SSF54171">
    <property type="entry name" value="DNA-binding domain"/>
    <property type="match status" value="1"/>
</dbReference>
<dbReference type="PROSITE" id="PS51032">
    <property type="entry name" value="AP2_ERF"/>
    <property type="match status" value="1"/>
</dbReference>